<dbReference type="SMART" id="SM00737">
    <property type="entry name" value="ML"/>
    <property type="match status" value="1"/>
</dbReference>
<dbReference type="GO" id="GO:0015918">
    <property type="term" value="P:sterol transport"/>
    <property type="evidence" value="ECO:0000318"/>
    <property type="project" value="GO_Central"/>
</dbReference>
<dbReference type="InterPro" id="IPR039670">
    <property type="entry name" value="NPC2-like"/>
</dbReference>
<dbReference type="KEGG" id="bna:106347696"/>
<dbReference type="GO" id="GO:0032366">
    <property type="term" value="P:intracellular sterol transport"/>
    <property type="evidence" value="ECO:0007669"/>
    <property type="project" value="InterPro"/>
</dbReference>
<dbReference type="GO" id="GO:0032934">
    <property type="term" value="F:sterol binding"/>
    <property type="evidence" value="ECO:0000318"/>
    <property type="project" value="GO_Central"/>
</dbReference>
<dbReference type="InterPro" id="IPR033917">
    <property type="entry name" value="ML_PG-PI_TP"/>
</dbReference>
<evidence type="ECO:0000259" key="3">
    <source>
        <dbReference type="SMART" id="SM00737"/>
    </source>
</evidence>
<feature type="domain" description="MD-2-related lipid-recognition" evidence="3">
    <location>
        <begin position="27"/>
        <end position="141"/>
    </location>
</feature>
<evidence type="ECO:0000256" key="2">
    <source>
        <dbReference type="SAM" id="SignalP"/>
    </source>
</evidence>
<dbReference type="AlphaFoldDB" id="A0A078J0P5"/>
<evidence type="ECO:0000313" key="4">
    <source>
        <dbReference type="EMBL" id="CDY55297.1"/>
    </source>
</evidence>
<name>A0A078J0P5_BRANA</name>
<organism evidence="4 5">
    <name type="scientific">Brassica napus</name>
    <name type="common">Rape</name>
    <dbReference type="NCBI Taxonomy" id="3708"/>
    <lineage>
        <taxon>Eukaryota</taxon>
        <taxon>Viridiplantae</taxon>
        <taxon>Streptophyta</taxon>
        <taxon>Embryophyta</taxon>
        <taxon>Tracheophyta</taxon>
        <taxon>Spermatophyta</taxon>
        <taxon>Magnoliopsida</taxon>
        <taxon>eudicotyledons</taxon>
        <taxon>Gunneridae</taxon>
        <taxon>Pentapetalae</taxon>
        <taxon>rosids</taxon>
        <taxon>malvids</taxon>
        <taxon>Brassicales</taxon>
        <taxon>Brassicaceae</taxon>
        <taxon>Brassiceae</taxon>
        <taxon>Brassica</taxon>
    </lineage>
</organism>
<dbReference type="EMBL" id="LK033392">
    <property type="protein sequence ID" value="CDY55297.1"/>
    <property type="molecule type" value="Genomic_DNA"/>
</dbReference>
<dbReference type="Pfam" id="PF02221">
    <property type="entry name" value="E1_DerP2_DerF2"/>
    <property type="match status" value="1"/>
</dbReference>
<dbReference type="Gene3D" id="2.60.40.770">
    <property type="match status" value="1"/>
</dbReference>
<reference evidence="4 5" key="1">
    <citation type="journal article" date="2014" name="Science">
        <title>Plant genetics. Early allopolyploid evolution in the post-Neolithic Brassica napus oilseed genome.</title>
        <authorList>
            <person name="Chalhoub B."/>
            <person name="Denoeud F."/>
            <person name="Liu S."/>
            <person name="Parkin I.A."/>
            <person name="Tang H."/>
            <person name="Wang X."/>
            <person name="Chiquet J."/>
            <person name="Belcram H."/>
            <person name="Tong C."/>
            <person name="Samans B."/>
            <person name="Correa M."/>
            <person name="Da Silva C."/>
            <person name="Just J."/>
            <person name="Falentin C."/>
            <person name="Koh C.S."/>
            <person name="Le Clainche I."/>
            <person name="Bernard M."/>
            <person name="Bento P."/>
            <person name="Noel B."/>
            <person name="Labadie K."/>
            <person name="Alberti A."/>
            <person name="Charles M."/>
            <person name="Arnaud D."/>
            <person name="Guo H."/>
            <person name="Daviaud C."/>
            <person name="Alamery S."/>
            <person name="Jabbari K."/>
            <person name="Zhao M."/>
            <person name="Edger P.P."/>
            <person name="Chelaifa H."/>
            <person name="Tack D."/>
            <person name="Lassalle G."/>
            <person name="Mestiri I."/>
            <person name="Schnel N."/>
            <person name="Le Paslier M.C."/>
            <person name="Fan G."/>
            <person name="Renault V."/>
            <person name="Bayer P.E."/>
            <person name="Golicz A.A."/>
            <person name="Manoli S."/>
            <person name="Lee T.H."/>
            <person name="Thi V.H."/>
            <person name="Chalabi S."/>
            <person name="Hu Q."/>
            <person name="Fan C."/>
            <person name="Tollenaere R."/>
            <person name="Lu Y."/>
            <person name="Battail C."/>
            <person name="Shen J."/>
            <person name="Sidebottom C.H."/>
            <person name="Wang X."/>
            <person name="Canaguier A."/>
            <person name="Chauveau A."/>
            <person name="Berard A."/>
            <person name="Deniot G."/>
            <person name="Guan M."/>
            <person name="Liu Z."/>
            <person name="Sun F."/>
            <person name="Lim Y.P."/>
            <person name="Lyons E."/>
            <person name="Town C.D."/>
            <person name="Bancroft I."/>
            <person name="Wang X."/>
            <person name="Meng J."/>
            <person name="Ma J."/>
            <person name="Pires J.C."/>
            <person name="King G.J."/>
            <person name="Brunel D."/>
            <person name="Delourme R."/>
            <person name="Renard M."/>
            <person name="Aury J.M."/>
            <person name="Adams K.L."/>
            <person name="Batley J."/>
            <person name="Snowdon R.J."/>
            <person name="Tost J."/>
            <person name="Edwards D."/>
            <person name="Zhou Y."/>
            <person name="Hua W."/>
            <person name="Sharpe A.G."/>
            <person name="Paterson A.H."/>
            <person name="Guan C."/>
            <person name="Wincker P."/>
        </authorList>
    </citation>
    <scope>NUCLEOTIDE SEQUENCE [LARGE SCALE GENOMIC DNA]</scope>
    <source>
        <strain evidence="5">cv. Darmor-bzh</strain>
    </source>
</reference>
<dbReference type="InterPro" id="IPR003172">
    <property type="entry name" value="ML_dom"/>
</dbReference>
<dbReference type="STRING" id="3708.A0A078J0P5"/>
<dbReference type="CDD" id="cd00917">
    <property type="entry name" value="PG-PI_TP"/>
    <property type="match status" value="1"/>
</dbReference>
<dbReference type="Gramene" id="CDY55297">
    <property type="protein sequence ID" value="CDY55297"/>
    <property type="gene ID" value="GSBRNA2T00016647001"/>
</dbReference>
<evidence type="ECO:0000256" key="1">
    <source>
        <dbReference type="ARBA" id="ARBA00022729"/>
    </source>
</evidence>
<feature type="signal peptide" evidence="2">
    <location>
        <begin position="1"/>
        <end position="24"/>
    </location>
</feature>
<dbReference type="OrthoDB" id="6409159at2759"/>
<dbReference type="Proteomes" id="UP000028999">
    <property type="component" value="Unassembled WGS sequence"/>
</dbReference>
<accession>A0A078J0P5</accession>
<dbReference type="SMR" id="A0A078J0P5"/>
<dbReference type="OMA" id="ETACPVA"/>
<keyword evidence="5" id="KW-1185">Reference proteome</keyword>
<dbReference type="SUPFAM" id="SSF81296">
    <property type="entry name" value="E set domains"/>
    <property type="match status" value="1"/>
</dbReference>
<protein>
    <submittedName>
        <fullName evidence="4">BnaA06g38880D protein</fullName>
    </submittedName>
</protein>
<keyword evidence="1 2" id="KW-0732">Signal</keyword>
<feature type="chain" id="PRO_5044539834" evidence="2">
    <location>
        <begin position="25"/>
        <end position="152"/>
    </location>
</feature>
<gene>
    <name evidence="4" type="primary">BnaA06g38880D</name>
    <name evidence="4" type="ORF">GSBRNA2T00016647001</name>
</gene>
<dbReference type="InterPro" id="IPR014756">
    <property type="entry name" value="Ig_E-set"/>
</dbReference>
<dbReference type="PANTHER" id="PTHR11306:SF50">
    <property type="entry name" value="MD-2-RELATED LIPID-RECOGNITION DOMAIN-CONTAINING PROTEIN"/>
    <property type="match status" value="1"/>
</dbReference>
<proteinExistence type="predicted"/>
<evidence type="ECO:0000313" key="5">
    <source>
        <dbReference type="Proteomes" id="UP000028999"/>
    </source>
</evidence>
<dbReference type="PaxDb" id="3708-A0A078J0P5"/>
<sequence>MAISHAQPLLLLLFSLFLLPSLRATSFHNCDKRLDPVKVTGVEISPDPVVSGKAATFKITGSTDEDISGGEVVISVSLYGVHIHTETHDLCDESSCPIAPGTFVLSHSQTLPSITPPGTYTLKMTINDKNGGRLTCISFKFKITLFSTVSAS</sequence>
<dbReference type="PANTHER" id="PTHR11306">
    <property type="entry name" value="NIEMANN PICK TYPE C2 PROTEIN NPC2-RELATED"/>
    <property type="match status" value="1"/>
</dbReference>